<sequence>MNRVKSGKQWQPEPRNDGTIGSEEHHHYYEFKALRLPPMGLVPPSPLATMARGDACGGNQYKLPHGGLGPMRQPLSLF</sequence>
<organism evidence="2 3">
    <name type="scientific">Punica granatum</name>
    <name type="common">Pomegranate</name>
    <dbReference type="NCBI Taxonomy" id="22663"/>
    <lineage>
        <taxon>Eukaryota</taxon>
        <taxon>Viridiplantae</taxon>
        <taxon>Streptophyta</taxon>
        <taxon>Embryophyta</taxon>
        <taxon>Tracheophyta</taxon>
        <taxon>Spermatophyta</taxon>
        <taxon>Magnoliopsida</taxon>
        <taxon>eudicotyledons</taxon>
        <taxon>Gunneridae</taxon>
        <taxon>Pentapetalae</taxon>
        <taxon>rosids</taxon>
        <taxon>malvids</taxon>
        <taxon>Myrtales</taxon>
        <taxon>Lythraceae</taxon>
        <taxon>Punica</taxon>
    </lineage>
</organism>
<gene>
    <name evidence="2" type="ORF">CDL15_Pgr004804</name>
</gene>
<proteinExistence type="predicted"/>
<feature type="region of interest" description="Disordered" evidence="1">
    <location>
        <begin position="1"/>
        <end position="24"/>
    </location>
</feature>
<dbReference type="AlphaFoldDB" id="A0A218W8A0"/>
<reference evidence="3" key="1">
    <citation type="journal article" date="2017" name="Plant J.">
        <title>The pomegranate (Punica granatum L.) genome and the genomics of punicalagin biosynthesis.</title>
        <authorList>
            <person name="Qin G."/>
            <person name="Xu C."/>
            <person name="Ming R."/>
            <person name="Tang H."/>
            <person name="Guyot R."/>
            <person name="Kramer E.M."/>
            <person name="Hu Y."/>
            <person name="Yi X."/>
            <person name="Qi Y."/>
            <person name="Xu X."/>
            <person name="Gao Z."/>
            <person name="Pan H."/>
            <person name="Jian J."/>
            <person name="Tian Y."/>
            <person name="Yue Z."/>
            <person name="Xu Y."/>
        </authorList>
    </citation>
    <scope>NUCLEOTIDE SEQUENCE [LARGE SCALE GENOMIC DNA]</scope>
    <source>
        <strain evidence="3">cv. Dabenzi</strain>
    </source>
</reference>
<dbReference type="EMBL" id="MTKT01005034">
    <property type="protein sequence ID" value="OWM68322.1"/>
    <property type="molecule type" value="Genomic_DNA"/>
</dbReference>
<evidence type="ECO:0000313" key="2">
    <source>
        <dbReference type="EMBL" id="OWM68322.1"/>
    </source>
</evidence>
<evidence type="ECO:0000313" key="3">
    <source>
        <dbReference type="Proteomes" id="UP000197138"/>
    </source>
</evidence>
<protein>
    <submittedName>
        <fullName evidence="2">Uncharacterized protein</fullName>
    </submittedName>
</protein>
<accession>A0A218W8A0</accession>
<dbReference type="Proteomes" id="UP000197138">
    <property type="component" value="Unassembled WGS sequence"/>
</dbReference>
<comment type="caution">
    <text evidence="2">The sequence shown here is derived from an EMBL/GenBank/DDBJ whole genome shotgun (WGS) entry which is preliminary data.</text>
</comment>
<evidence type="ECO:0000256" key="1">
    <source>
        <dbReference type="SAM" id="MobiDB-lite"/>
    </source>
</evidence>
<name>A0A218W8A0_PUNGR</name>